<dbReference type="WBParaSite" id="HDID_0000035101-mRNA-1">
    <property type="protein sequence ID" value="HDID_0000035101-mRNA-1"/>
    <property type="gene ID" value="HDID_0000035101"/>
</dbReference>
<reference evidence="3" key="1">
    <citation type="submission" date="2017-02" db="UniProtKB">
        <authorList>
            <consortium name="WormBaseParasite"/>
        </authorList>
    </citation>
    <scope>IDENTIFICATION</scope>
</reference>
<dbReference type="Gene3D" id="3.10.10.10">
    <property type="entry name" value="HIV Type 1 Reverse Transcriptase, subunit A, domain 1"/>
    <property type="match status" value="1"/>
</dbReference>
<evidence type="ECO:0000313" key="3">
    <source>
        <dbReference type="WBParaSite" id="HDID_0000035101-mRNA-1"/>
    </source>
</evidence>
<name>A0A0R3S899_HYMDI</name>
<dbReference type="AlphaFoldDB" id="A0A0R3S899"/>
<dbReference type="STRING" id="6216.A0A0R3S899"/>
<dbReference type="OrthoDB" id="10068977at2759"/>
<reference evidence="1 2" key="2">
    <citation type="submission" date="2018-11" db="EMBL/GenBank/DDBJ databases">
        <authorList>
            <consortium name="Pathogen Informatics"/>
        </authorList>
    </citation>
    <scope>NUCLEOTIDE SEQUENCE [LARGE SCALE GENOMIC DNA]</scope>
</reference>
<dbReference type="InterPro" id="IPR043502">
    <property type="entry name" value="DNA/RNA_pol_sf"/>
</dbReference>
<gene>
    <name evidence="1" type="ORF">HDID_LOCUS352</name>
</gene>
<dbReference type="PANTHER" id="PTHR37984:SF5">
    <property type="entry name" value="PROTEIN NYNRIN-LIKE"/>
    <property type="match status" value="1"/>
</dbReference>
<dbReference type="InterPro" id="IPR050951">
    <property type="entry name" value="Retrovirus_Pol_polyprotein"/>
</dbReference>
<dbReference type="Proteomes" id="UP000274504">
    <property type="component" value="Unassembled WGS sequence"/>
</dbReference>
<evidence type="ECO:0000313" key="1">
    <source>
        <dbReference type="EMBL" id="VDL15636.1"/>
    </source>
</evidence>
<proteinExistence type="predicted"/>
<accession>A0A0R3S899</accession>
<protein>
    <submittedName>
        <fullName evidence="3">Reverse transcriptase domain-containing protein</fullName>
    </submittedName>
</protein>
<dbReference type="Gene3D" id="3.30.70.270">
    <property type="match status" value="1"/>
</dbReference>
<dbReference type="SUPFAM" id="SSF56672">
    <property type="entry name" value="DNA/RNA polymerases"/>
    <property type="match status" value="1"/>
</dbReference>
<dbReference type="EMBL" id="UYSG01000044">
    <property type="protein sequence ID" value="VDL15636.1"/>
    <property type="molecule type" value="Genomic_DNA"/>
</dbReference>
<dbReference type="PANTHER" id="PTHR37984">
    <property type="entry name" value="PROTEIN CBG26694"/>
    <property type="match status" value="1"/>
</dbReference>
<sequence>MQNWFSSEVLSFLLYNTKCGGIGLLKLVTRSKWAAPIVAARKQSGSFRLCSDFLTGLNTALENNQNVLSVVGDIFTVLNSGLCFGKLDLSKAYLQVEVEPERREYLTIKHAPGSM</sequence>
<evidence type="ECO:0000313" key="2">
    <source>
        <dbReference type="Proteomes" id="UP000274504"/>
    </source>
</evidence>
<organism evidence="3">
    <name type="scientific">Hymenolepis diminuta</name>
    <name type="common">Rat tapeworm</name>
    <dbReference type="NCBI Taxonomy" id="6216"/>
    <lineage>
        <taxon>Eukaryota</taxon>
        <taxon>Metazoa</taxon>
        <taxon>Spiralia</taxon>
        <taxon>Lophotrochozoa</taxon>
        <taxon>Platyhelminthes</taxon>
        <taxon>Cestoda</taxon>
        <taxon>Eucestoda</taxon>
        <taxon>Cyclophyllidea</taxon>
        <taxon>Hymenolepididae</taxon>
        <taxon>Hymenolepis</taxon>
    </lineage>
</organism>
<dbReference type="InterPro" id="IPR043128">
    <property type="entry name" value="Rev_trsase/Diguanyl_cyclase"/>
</dbReference>